<accession>A0AAD7HL05</accession>
<feature type="domain" description="Novel STAND NTPase 1" evidence="1">
    <location>
        <begin position="287"/>
        <end position="422"/>
    </location>
</feature>
<dbReference type="Proteomes" id="UP001215598">
    <property type="component" value="Unassembled WGS sequence"/>
</dbReference>
<dbReference type="InterPro" id="IPR059179">
    <property type="entry name" value="MLKL-like_MCAfunc"/>
</dbReference>
<reference evidence="2" key="1">
    <citation type="submission" date="2023-03" db="EMBL/GenBank/DDBJ databases">
        <title>Massive genome expansion in bonnet fungi (Mycena s.s.) driven by repeated elements and novel gene families across ecological guilds.</title>
        <authorList>
            <consortium name="Lawrence Berkeley National Laboratory"/>
            <person name="Harder C.B."/>
            <person name="Miyauchi S."/>
            <person name="Viragh M."/>
            <person name="Kuo A."/>
            <person name="Thoen E."/>
            <person name="Andreopoulos B."/>
            <person name="Lu D."/>
            <person name="Skrede I."/>
            <person name="Drula E."/>
            <person name="Henrissat B."/>
            <person name="Morin E."/>
            <person name="Kohler A."/>
            <person name="Barry K."/>
            <person name="LaButti K."/>
            <person name="Morin E."/>
            <person name="Salamov A."/>
            <person name="Lipzen A."/>
            <person name="Mereny Z."/>
            <person name="Hegedus B."/>
            <person name="Baldrian P."/>
            <person name="Stursova M."/>
            <person name="Weitz H."/>
            <person name="Taylor A."/>
            <person name="Grigoriev I.V."/>
            <person name="Nagy L.G."/>
            <person name="Martin F."/>
            <person name="Kauserud H."/>
        </authorList>
    </citation>
    <scope>NUCLEOTIDE SEQUENCE</scope>
    <source>
        <strain evidence="2">CBHHK182m</strain>
    </source>
</reference>
<keyword evidence="3" id="KW-1185">Reference proteome</keyword>
<evidence type="ECO:0000313" key="3">
    <source>
        <dbReference type="Proteomes" id="UP001215598"/>
    </source>
</evidence>
<dbReference type="InterPro" id="IPR011990">
    <property type="entry name" value="TPR-like_helical_dom_sf"/>
</dbReference>
<evidence type="ECO:0000259" key="1">
    <source>
        <dbReference type="Pfam" id="PF20703"/>
    </source>
</evidence>
<dbReference type="SUPFAM" id="SSF52540">
    <property type="entry name" value="P-loop containing nucleoside triphosphate hydrolases"/>
    <property type="match status" value="1"/>
</dbReference>
<dbReference type="SUPFAM" id="SSF48452">
    <property type="entry name" value="TPR-like"/>
    <property type="match status" value="1"/>
</dbReference>
<name>A0AAD7HL05_9AGAR</name>
<dbReference type="InterPro" id="IPR049052">
    <property type="entry name" value="nSTAND1"/>
</dbReference>
<evidence type="ECO:0000313" key="2">
    <source>
        <dbReference type="EMBL" id="KAJ7722345.1"/>
    </source>
</evidence>
<dbReference type="CDD" id="cd21037">
    <property type="entry name" value="MLKL_NTD"/>
    <property type="match status" value="1"/>
</dbReference>
<comment type="caution">
    <text evidence="2">The sequence shown here is derived from an EMBL/GenBank/DDBJ whole genome shotgun (WGS) entry which is preliminary data.</text>
</comment>
<organism evidence="2 3">
    <name type="scientific">Mycena metata</name>
    <dbReference type="NCBI Taxonomy" id="1033252"/>
    <lineage>
        <taxon>Eukaryota</taxon>
        <taxon>Fungi</taxon>
        <taxon>Dikarya</taxon>
        <taxon>Basidiomycota</taxon>
        <taxon>Agaricomycotina</taxon>
        <taxon>Agaricomycetes</taxon>
        <taxon>Agaricomycetidae</taxon>
        <taxon>Agaricales</taxon>
        <taxon>Marasmiineae</taxon>
        <taxon>Mycenaceae</taxon>
        <taxon>Mycena</taxon>
    </lineage>
</organism>
<gene>
    <name evidence="2" type="ORF">B0H16DRAFT_1473449</name>
</gene>
<proteinExistence type="predicted"/>
<sequence>MAEIVSWVAAGKPRRSLLPRRVLRGCEQEHEGRNEHAGGKGAELEYISFEFKGEPGRNDRNIAHANNQDHPGSNYWCTGMVVKKTNSHVTDRGPQNVKRNKDQCLQLVESIYPVLFAIVRIHLESKTVGSLPPAILEDVAEFTDCIEMQQDGNKIKQFFRQSEAHTLLKECQNKLDQAFNVLTVGAISVMYWDIIEPATQGRTTLAVLSNAIQAQTEAEAMHKELMELISILSEGTMSDQSSSVGSNAHLYKEGINFVNRCFTRKLVVLNTAQTHSPCCLQNQKYSMGVNQRLQEIMEALGQNAPRVAILGAGGMGKTSLARAALHHADTCARFEHRFWASAEAATTAVGLAALTGLHLSLEPGGNLTRAVVQYFLSQTSPCLLVLDNLETPWEPAKSREGVENLLSLLSEVEHLALVVTLRGSERPGKVRWSRPFLQPLQPLSNDAAHDERTQLLKFTENMPLAVDLMAHLVEYEGLSTVLTCWDTEKTSLLSIGRDKHSNLDKSIAISLSSLRITPGARELLSLLSILPDGLSDDQLIQGNLPISDILSCKSVLLTTSLAYKDTKNRLRSLVPIREHIRRFLPPSQHLVQSIRTGFHSLLKLYERHVNTPTRTITAQIIANLANLQSVLGEGLRPGSLDPFDKEKMAVQYNLVDVEELVSQGMPHLQHLDDPVLEGDSHGQCQALRPMAVSMNRRGSSAAALALSREAQLIAYRATNFFQAASAGEITAEILISLGSYTGALIELRKARELLDVCGHTGGMRYHHIVHDQAEIHIRKSEYQDAKDLHITLLQNTPMDKTSETHAYALVNIALIDVMIGTPRGHVHQNLDAARQIFTKRKSPLEPVYCDMVLADLNLREGNSESARTQFKQCLRSQDRQVVTYCLERLADCTRWPAKFQEHARWPMVCLSESHRLQEKLMLYKALLFIGDLEGFTFLDVHQSRAQCFMRLGELAQRRGESVKAAEMWRDARSLFERSLQAKDVEQIDSKLAALAKAQQSALANLTTLHLPTGQPNEELFDELLRSRRLETQMK</sequence>
<dbReference type="AlphaFoldDB" id="A0AAD7HL05"/>
<dbReference type="Gene3D" id="3.40.50.300">
    <property type="entry name" value="P-loop containing nucleotide triphosphate hydrolases"/>
    <property type="match status" value="1"/>
</dbReference>
<protein>
    <recommendedName>
        <fullName evidence="1">Novel STAND NTPase 1 domain-containing protein</fullName>
    </recommendedName>
</protein>
<dbReference type="Pfam" id="PF20703">
    <property type="entry name" value="nSTAND1"/>
    <property type="match status" value="1"/>
</dbReference>
<dbReference type="InterPro" id="IPR027417">
    <property type="entry name" value="P-loop_NTPase"/>
</dbReference>
<dbReference type="EMBL" id="JARKIB010000221">
    <property type="protein sequence ID" value="KAJ7722345.1"/>
    <property type="molecule type" value="Genomic_DNA"/>
</dbReference>
<dbReference type="Gene3D" id="1.25.40.10">
    <property type="entry name" value="Tetratricopeptide repeat domain"/>
    <property type="match status" value="1"/>
</dbReference>